<evidence type="ECO:0000256" key="2">
    <source>
        <dbReference type="ARBA" id="ARBA00022741"/>
    </source>
</evidence>
<dbReference type="Pfam" id="PF00005">
    <property type="entry name" value="ABC_tran"/>
    <property type="match status" value="2"/>
</dbReference>
<evidence type="ECO:0000313" key="7">
    <source>
        <dbReference type="Proteomes" id="UP000044071"/>
    </source>
</evidence>
<feature type="domain" description="ABC transporter" evidence="5">
    <location>
        <begin position="269"/>
        <end position="471"/>
    </location>
</feature>
<name>A0A078L0D2_9GAMM</name>
<keyword evidence="7" id="KW-1185">Reference proteome</keyword>
<dbReference type="PANTHER" id="PTHR19211:SF6">
    <property type="entry name" value="BLL7188 PROTEIN"/>
    <property type="match status" value="1"/>
</dbReference>
<evidence type="ECO:0000256" key="1">
    <source>
        <dbReference type="ARBA" id="ARBA00022737"/>
    </source>
</evidence>
<feature type="region of interest" description="Disordered" evidence="4">
    <location>
        <begin position="188"/>
        <end position="208"/>
    </location>
</feature>
<dbReference type="InterPro" id="IPR027417">
    <property type="entry name" value="P-loop_NTPase"/>
</dbReference>
<dbReference type="PROSITE" id="PS50893">
    <property type="entry name" value="ABC_TRANSPORTER_2"/>
    <property type="match status" value="2"/>
</dbReference>
<feature type="domain" description="ABC transporter" evidence="5">
    <location>
        <begin position="5"/>
        <end position="178"/>
    </location>
</feature>
<gene>
    <name evidence="6" type="primary">yheS_3</name>
    <name evidence="6" type="ORF">BN59_03034</name>
</gene>
<evidence type="ECO:0000313" key="6">
    <source>
        <dbReference type="EMBL" id="CDZ78722.1"/>
    </source>
</evidence>
<dbReference type="Proteomes" id="UP000044071">
    <property type="component" value="Unassembled WGS sequence"/>
</dbReference>
<dbReference type="InterPro" id="IPR003439">
    <property type="entry name" value="ABC_transporter-like_ATP-bd"/>
</dbReference>
<keyword evidence="1" id="KW-0677">Repeat</keyword>
<dbReference type="EMBL" id="CCSB01000003">
    <property type="protein sequence ID" value="CDZ78722.1"/>
    <property type="molecule type" value="Genomic_DNA"/>
</dbReference>
<dbReference type="Gene3D" id="3.40.50.300">
    <property type="entry name" value="P-loop containing nucleotide triphosphate hydrolases"/>
    <property type="match status" value="3"/>
</dbReference>
<dbReference type="AlphaFoldDB" id="A0A078L0D2"/>
<organism evidence="6 7">
    <name type="scientific">Legionella massiliensis</name>
    <dbReference type="NCBI Taxonomy" id="1034943"/>
    <lineage>
        <taxon>Bacteria</taxon>
        <taxon>Pseudomonadati</taxon>
        <taxon>Pseudomonadota</taxon>
        <taxon>Gammaproteobacteria</taxon>
        <taxon>Legionellales</taxon>
        <taxon>Legionellaceae</taxon>
        <taxon>Legionella</taxon>
    </lineage>
</organism>
<dbReference type="eggNOG" id="COG0488">
    <property type="taxonomic scope" value="Bacteria"/>
</dbReference>
<dbReference type="PANTHER" id="PTHR19211">
    <property type="entry name" value="ATP-BINDING TRANSPORT PROTEIN-RELATED"/>
    <property type="match status" value="1"/>
</dbReference>
<dbReference type="STRING" id="1034943.BN59_03034"/>
<dbReference type="InterPro" id="IPR017871">
    <property type="entry name" value="ABC_transporter-like_CS"/>
</dbReference>
<dbReference type="InterPro" id="IPR003593">
    <property type="entry name" value="AAA+_ATPase"/>
</dbReference>
<sequence length="472" mass="53194">MHKPFRISNLALGFAHKLCFQDFNAEISYGERIAIIGNNGSGKSSLLKLLMGKLDSLEGRIVQPADCTFGYVPQIINDFDSQSGGQRFNTALTKALAPSPNILLLDEPTNHLDQYNRKALFRLLDAYPGTLIIVSHDQELLRRSVNTLWHIKSNKISVFTGNYDDYCQELAIQYRSVHEELTRLATQKKESHKKLMKEQERTKKRKTYGEKKYGDDKLALRSAQGRGQATANKNRKNIAAEKESILEQLKELQQPEIIKIKFSLSTGQLTAKNLITINSGLAGYHNPILSQINFSLSATERLAIVGSNGSGKTTLIKAILSQASLRMGGEWFTPKPGDIGYLDQHYSTLSNEQTVFDAIADLGLNWHPADIRRHLNYFLFRKNEEINKRIADLSGGEKARLCLAQIAAKTPRLLILDEITNNLDLQTKEQIIQVLNEFPAAMIVISHDKDFLEAIKINRRYLIEKECKLALS</sequence>
<keyword evidence="2" id="KW-0547">Nucleotide-binding</keyword>
<evidence type="ECO:0000259" key="5">
    <source>
        <dbReference type="PROSITE" id="PS50893"/>
    </source>
</evidence>
<dbReference type="RefSeq" id="WP_245614342.1">
    <property type="nucleotide sequence ID" value="NZ_CCVW01000003.1"/>
</dbReference>
<dbReference type="GO" id="GO:0016887">
    <property type="term" value="F:ATP hydrolysis activity"/>
    <property type="evidence" value="ECO:0007669"/>
    <property type="project" value="InterPro"/>
</dbReference>
<protein>
    <submittedName>
        <fullName evidence="6">Putative ABC transporter ATP-binding protein YheS</fullName>
    </submittedName>
</protein>
<keyword evidence="3 6" id="KW-0067">ATP-binding</keyword>
<dbReference type="InterPro" id="IPR050611">
    <property type="entry name" value="ABCF"/>
</dbReference>
<evidence type="ECO:0000256" key="4">
    <source>
        <dbReference type="SAM" id="MobiDB-lite"/>
    </source>
</evidence>
<accession>A0A078L0D2</accession>
<dbReference type="GO" id="GO:0005524">
    <property type="term" value="F:ATP binding"/>
    <property type="evidence" value="ECO:0007669"/>
    <property type="project" value="UniProtKB-KW"/>
</dbReference>
<dbReference type="SMART" id="SM00382">
    <property type="entry name" value="AAA"/>
    <property type="match status" value="2"/>
</dbReference>
<dbReference type="CDD" id="cd03221">
    <property type="entry name" value="ABCF_EF-3"/>
    <property type="match status" value="2"/>
</dbReference>
<evidence type="ECO:0000256" key="3">
    <source>
        <dbReference type="ARBA" id="ARBA00022840"/>
    </source>
</evidence>
<dbReference type="PROSITE" id="PS00211">
    <property type="entry name" value="ABC_TRANSPORTER_1"/>
    <property type="match status" value="1"/>
</dbReference>
<proteinExistence type="predicted"/>
<dbReference type="SUPFAM" id="SSF52540">
    <property type="entry name" value="P-loop containing nucleoside triphosphate hydrolases"/>
    <property type="match status" value="2"/>
</dbReference>
<reference evidence="6 7" key="1">
    <citation type="submission" date="2014-06" db="EMBL/GenBank/DDBJ databases">
        <authorList>
            <person name="Urmite Genomes Urmite Genomes"/>
        </authorList>
    </citation>
    <scope>NUCLEOTIDE SEQUENCE [LARGE SCALE GENOMIC DNA]</scope>
</reference>
<feature type="compositionally biased region" description="Basic and acidic residues" evidence="4">
    <location>
        <begin position="196"/>
        <end position="208"/>
    </location>
</feature>